<organism evidence="1 2">
    <name type="scientific">Adlercreutzia caecimuris</name>
    <dbReference type="NCBI Taxonomy" id="671266"/>
    <lineage>
        <taxon>Bacteria</taxon>
        <taxon>Bacillati</taxon>
        <taxon>Actinomycetota</taxon>
        <taxon>Coriobacteriia</taxon>
        <taxon>Eggerthellales</taxon>
        <taxon>Eggerthellaceae</taxon>
        <taxon>Adlercreutzia</taxon>
    </lineage>
</organism>
<evidence type="ECO:0000313" key="2">
    <source>
        <dbReference type="Proteomes" id="UP000308978"/>
    </source>
</evidence>
<dbReference type="AlphaFoldDB" id="A0A4S4G5M1"/>
<reference evidence="1 2" key="1">
    <citation type="submission" date="2019-04" db="EMBL/GenBank/DDBJ databases">
        <title>Microbes associate with the intestines of laboratory mice.</title>
        <authorList>
            <person name="Navarre W."/>
            <person name="Wong E."/>
            <person name="Huang K.C."/>
            <person name="Tropini C."/>
            <person name="Ng K."/>
            <person name="Yu B."/>
        </authorList>
    </citation>
    <scope>NUCLEOTIDE SEQUENCE [LARGE SCALE GENOMIC DNA]</scope>
    <source>
        <strain evidence="1 2">NM80_B27</strain>
    </source>
</reference>
<sequence length="86" mass="10006">MIEIVVHDHALKHGLTEEDVLYAWNNFIRKQRRKVPREDEILVVGFDSNMRAMQIVGCDRGDRVIIFHALTPPTEKALRELGLARR</sequence>
<name>A0A4S4G5M1_9ACTN</name>
<dbReference type="RefSeq" id="WP_136433455.1">
    <property type="nucleotide sequence ID" value="NZ_QZEA01000005.1"/>
</dbReference>
<comment type="caution">
    <text evidence="1">The sequence shown here is derived from an EMBL/GenBank/DDBJ whole genome shotgun (WGS) entry which is preliminary data.</text>
</comment>
<dbReference type="EMBL" id="SSTJ01000003">
    <property type="protein sequence ID" value="THG37975.1"/>
    <property type="molecule type" value="Genomic_DNA"/>
</dbReference>
<dbReference type="Proteomes" id="UP000308978">
    <property type="component" value="Unassembled WGS sequence"/>
</dbReference>
<proteinExistence type="predicted"/>
<evidence type="ECO:0000313" key="1">
    <source>
        <dbReference type="EMBL" id="THG37975.1"/>
    </source>
</evidence>
<evidence type="ECO:0008006" key="3">
    <source>
        <dbReference type="Google" id="ProtNLM"/>
    </source>
</evidence>
<gene>
    <name evidence="1" type="ORF">E5986_03700</name>
</gene>
<accession>A0A4S4G5M1</accession>
<protein>
    <recommendedName>
        <fullName evidence="3">Toxin</fullName>
    </recommendedName>
</protein>